<dbReference type="EMBL" id="BRYA01000145">
    <property type="protein sequence ID" value="GMI41209.1"/>
    <property type="molecule type" value="Genomic_DNA"/>
</dbReference>
<dbReference type="PANTHER" id="PTHR10404">
    <property type="entry name" value="N-ACETYLATED-ALPHA-LINKED ACIDIC DIPEPTIDASE"/>
    <property type="match status" value="1"/>
</dbReference>
<evidence type="ECO:0000313" key="6">
    <source>
        <dbReference type="EMBL" id="GMI41209.1"/>
    </source>
</evidence>
<evidence type="ECO:0000256" key="1">
    <source>
        <dbReference type="ARBA" id="ARBA00005634"/>
    </source>
</evidence>
<dbReference type="Gene3D" id="1.20.930.40">
    <property type="entry name" value="Transferrin receptor-like, dimerisation domain"/>
    <property type="match status" value="1"/>
</dbReference>
<evidence type="ECO:0000259" key="4">
    <source>
        <dbReference type="Pfam" id="PF04253"/>
    </source>
</evidence>
<dbReference type="CDD" id="cd02121">
    <property type="entry name" value="PA_GCPII_like"/>
    <property type="match status" value="1"/>
</dbReference>
<dbReference type="CDD" id="cd08022">
    <property type="entry name" value="M28_PSMA_like"/>
    <property type="match status" value="1"/>
</dbReference>
<dbReference type="InterPro" id="IPR003137">
    <property type="entry name" value="PA_domain"/>
</dbReference>
<dbReference type="Proteomes" id="UP001165065">
    <property type="component" value="Unassembled WGS sequence"/>
</dbReference>
<dbReference type="Pfam" id="PF04389">
    <property type="entry name" value="Peptidase_M28"/>
    <property type="match status" value="1"/>
</dbReference>
<dbReference type="GO" id="GO:0004180">
    <property type="term" value="F:carboxypeptidase activity"/>
    <property type="evidence" value="ECO:0007669"/>
    <property type="project" value="TreeGrafter"/>
</dbReference>
<feature type="signal peptide" evidence="2">
    <location>
        <begin position="1"/>
        <end position="16"/>
    </location>
</feature>
<organism evidence="6 7">
    <name type="scientific">Triparma columacea</name>
    <dbReference type="NCBI Taxonomy" id="722753"/>
    <lineage>
        <taxon>Eukaryota</taxon>
        <taxon>Sar</taxon>
        <taxon>Stramenopiles</taxon>
        <taxon>Ochrophyta</taxon>
        <taxon>Bolidophyceae</taxon>
        <taxon>Parmales</taxon>
        <taxon>Triparmaceae</taxon>
        <taxon>Triparma</taxon>
    </lineage>
</organism>
<proteinExistence type="inferred from homology"/>
<dbReference type="Gene3D" id="3.40.630.10">
    <property type="entry name" value="Zn peptidases"/>
    <property type="match status" value="1"/>
</dbReference>
<feature type="domain" description="Peptidase M28" evidence="5">
    <location>
        <begin position="322"/>
        <end position="524"/>
    </location>
</feature>
<comment type="similarity">
    <text evidence="1">Belongs to the peptidase M28 family. M28B subfamily.</text>
</comment>
<dbReference type="Gene3D" id="3.50.30.30">
    <property type="match status" value="1"/>
</dbReference>
<dbReference type="AlphaFoldDB" id="A0A9W7GC68"/>
<dbReference type="InterPro" id="IPR007484">
    <property type="entry name" value="Peptidase_M28"/>
</dbReference>
<dbReference type="Pfam" id="PF02225">
    <property type="entry name" value="PA"/>
    <property type="match status" value="1"/>
</dbReference>
<accession>A0A9W7GC68</accession>
<feature type="chain" id="PRO_5040727661" description="Glutamate carboxypeptidase" evidence="2">
    <location>
        <begin position="17"/>
        <end position="707"/>
    </location>
</feature>
<evidence type="ECO:0000259" key="5">
    <source>
        <dbReference type="Pfam" id="PF04389"/>
    </source>
</evidence>
<keyword evidence="7" id="KW-1185">Reference proteome</keyword>
<evidence type="ECO:0008006" key="8">
    <source>
        <dbReference type="Google" id="ProtNLM"/>
    </source>
</evidence>
<feature type="domain" description="PA" evidence="3">
    <location>
        <begin position="137"/>
        <end position="210"/>
    </location>
</feature>
<dbReference type="Pfam" id="PF04253">
    <property type="entry name" value="TFR_dimer"/>
    <property type="match status" value="1"/>
</dbReference>
<dbReference type="PANTHER" id="PTHR10404:SF46">
    <property type="entry name" value="VACUOLAR PROTEIN SORTING-ASSOCIATED PROTEIN 70"/>
    <property type="match status" value="1"/>
</dbReference>
<dbReference type="SUPFAM" id="SSF47672">
    <property type="entry name" value="Transferrin receptor-like dimerisation domain"/>
    <property type="match status" value="1"/>
</dbReference>
<evidence type="ECO:0000313" key="7">
    <source>
        <dbReference type="Proteomes" id="UP001165065"/>
    </source>
</evidence>
<dbReference type="OrthoDB" id="10013407at2759"/>
<dbReference type="SUPFAM" id="SSF53187">
    <property type="entry name" value="Zn-dependent exopeptidases"/>
    <property type="match status" value="1"/>
</dbReference>
<protein>
    <recommendedName>
        <fullName evidence="8">Glutamate carboxypeptidase</fullName>
    </recommendedName>
</protein>
<evidence type="ECO:0000259" key="3">
    <source>
        <dbReference type="Pfam" id="PF02225"/>
    </source>
</evidence>
<reference evidence="7" key="1">
    <citation type="journal article" date="2023" name="Commun. Biol.">
        <title>Genome analysis of Parmales, the sister group of diatoms, reveals the evolutionary specialization of diatoms from phago-mixotrophs to photoautotrophs.</title>
        <authorList>
            <person name="Ban H."/>
            <person name="Sato S."/>
            <person name="Yoshikawa S."/>
            <person name="Yamada K."/>
            <person name="Nakamura Y."/>
            <person name="Ichinomiya M."/>
            <person name="Sato N."/>
            <person name="Blanc-Mathieu R."/>
            <person name="Endo H."/>
            <person name="Kuwata A."/>
            <person name="Ogata H."/>
        </authorList>
    </citation>
    <scope>NUCLEOTIDE SEQUENCE [LARGE SCALE GENOMIC DNA]</scope>
</reference>
<sequence>MIRVITLAAVIATCFAAITHDERTFMNVPDAETASKNLLFITSVPHVAGTKEDFMMAEYVSEALRSYGIPEVETFELETLLNYPSFDEAPSLNVVGKKDEVLFTAKLSEDIADTTSDTPFRNHTYFGYAPSGDVSGEAIFVNYGRPEDFDALLANGITVKGKVVIARYGKCFRGLKVMNAETRGAVGVLIYSDPEDDGYAFGETYPDGPWRSESSVQRGSVQFNSICAGDPMRADPRYAEQGMSLEGLCGVSNFTDLIPKIPALPLSYGDAKPILELLGGKDAKDVFSSFSGALDITYTTGPSAAIVNFKTNNPFAVKTIPNVIAKIPGSLSEEEDMPVLLGNHRDAWVYGAADPNSGTASLLEVGRGLGELLKEGWKPKRSIYLLSWSGEEFGLLGSTGWAELNFDKIKRSCAYINVDTVVSGDELTVSATPSLATLWRGVMEDLDAEESFLGRFANGPHGNVMDANINSPLGDAEIGTLGSGSDYTVFLDHFGIASLDFEYSSPAGTYGVYHSIYDSYDWINNYGGRDGEVGSSFQLMAGAAQVWGLLTLRLSDSEILPFDQEQQAKALRGYEQAIEEQGTELDLSGLKSAIDDYTEAANMITKEIGAGKQGHEINERLAFVERMFLSEEGLPGRQWMKHILQAPGFYLGYAAEALPGIQQALDDGDLEQAQNQADVAGNLISKAANYLAGRDETRGDKGGGRVW</sequence>
<name>A0A9W7GC68_9STRA</name>
<dbReference type="InterPro" id="IPR036757">
    <property type="entry name" value="TFR-like_dimer_dom_sf"/>
</dbReference>
<dbReference type="InterPro" id="IPR007365">
    <property type="entry name" value="TFR-like_dimer_dom"/>
</dbReference>
<evidence type="ECO:0000256" key="2">
    <source>
        <dbReference type="SAM" id="SignalP"/>
    </source>
</evidence>
<gene>
    <name evidence="6" type="ORF">TrCOL_g13416</name>
</gene>
<dbReference type="InterPro" id="IPR039373">
    <property type="entry name" value="Peptidase_M28B"/>
</dbReference>
<dbReference type="SUPFAM" id="SSF52025">
    <property type="entry name" value="PA domain"/>
    <property type="match status" value="1"/>
</dbReference>
<feature type="domain" description="Transferrin receptor-like dimerisation" evidence="4">
    <location>
        <begin position="586"/>
        <end position="691"/>
    </location>
</feature>
<dbReference type="InterPro" id="IPR046450">
    <property type="entry name" value="PA_dom_sf"/>
</dbReference>
<keyword evidence="2" id="KW-0732">Signal</keyword>
<comment type="caution">
    <text evidence="6">The sequence shown here is derived from an EMBL/GenBank/DDBJ whole genome shotgun (WGS) entry which is preliminary data.</text>
</comment>
<dbReference type="FunFam" id="3.40.630.10:FF:000101">
    <property type="entry name" value="N-acetylated alpha-linked acidic dipeptidase like 1"/>
    <property type="match status" value="1"/>
</dbReference>